<accession>A0A485LWF1</accession>
<evidence type="ECO:0000256" key="1">
    <source>
        <dbReference type="SAM" id="Phobius"/>
    </source>
</evidence>
<keyword evidence="1" id="KW-1133">Transmembrane helix</keyword>
<keyword evidence="1" id="KW-0472">Membrane</keyword>
<organism evidence="2">
    <name type="scientific">anaerobic digester metagenome</name>
    <dbReference type="NCBI Taxonomy" id="1263854"/>
    <lineage>
        <taxon>unclassified sequences</taxon>
        <taxon>metagenomes</taxon>
        <taxon>ecological metagenomes</taxon>
    </lineage>
</organism>
<keyword evidence="1" id="KW-0812">Transmembrane</keyword>
<evidence type="ECO:0000313" key="2">
    <source>
        <dbReference type="EMBL" id="VFU12602.1"/>
    </source>
</evidence>
<dbReference type="AlphaFoldDB" id="A0A485LWF1"/>
<feature type="transmembrane region" description="Helical" evidence="1">
    <location>
        <begin position="62"/>
        <end position="90"/>
    </location>
</feature>
<name>A0A485LWF1_9ZZZZ</name>
<sequence>MPVGLIKLLTGINPTTIYPILTLKDMKGGANMELLLLPMGGISLNHILLGFAGGLVGACFAALPIFVICGVFIIAGVALTFTSAGGPVFLELQPGLR</sequence>
<feature type="transmembrane region" description="Helical" evidence="1">
    <location>
        <begin position="34"/>
        <end position="56"/>
    </location>
</feature>
<dbReference type="EMBL" id="CAADRN010000090">
    <property type="protein sequence ID" value="VFU12602.1"/>
    <property type="molecule type" value="Genomic_DNA"/>
</dbReference>
<reference evidence="2" key="1">
    <citation type="submission" date="2019-03" db="EMBL/GenBank/DDBJ databases">
        <authorList>
            <person name="Hao L."/>
        </authorList>
    </citation>
    <scope>NUCLEOTIDE SEQUENCE</scope>
</reference>
<gene>
    <name evidence="2" type="ORF">SCFA_180005</name>
</gene>
<protein>
    <submittedName>
        <fullName evidence="2">Uncharacterized protein</fullName>
    </submittedName>
</protein>
<proteinExistence type="predicted"/>